<feature type="transmembrane region" description="Helical" evidence="1">
    <location>
        <begin position="89"/>
        <end position="110"/>
    </location>
</feature>
<keyword evidence="1" id="KW-0472">Membrane</keyword>
<keyword evidence="4" id="KW-1185">Reference proteome</keyword>
<proteinExistence type="predicted"/>
<dbReference type="Pfam" id="PF01757">
    <property type="entry name" value="Acyl_transf_3"/>
    <property type="match status" value="1"/>
</dbReference>
<accession>A0ABS6SDG8</accession>
<evidence type="ECO:0000256" key="1">
    <source>
        <dbReference type="SAM" id="Phobius"/>
    </source>
</evidence>
<dbReference type="PANTHER" id="PTHR23028">
    <property type="entry name" value="ACETYLTRANSFERASE"/>
    <property type="match status" value="1"/>
</dbReference>
<feature type="transmembrane region" description="Helical" evidence="1">
    <location>
        <begin position="12"/>
        <end position="30"/>
    </location>
</feature>
<dbReference type="InterPro" id="IPR050879">
    <property type="entry name" value="Acyltransferase_3"/>
</dbReference>
<keyword evidence="1" id="KW-1133">Transmembrane helix</keyword>
<feature type="transmembrane region" description="Helical" evidence="1">
    <location>
        <begin position="236"/>
        <end position="267"/>
    </location>
</feature>
<feature type="transmembrane region" description="Helical" evidence="1">
    <location>
        <begin position="145"/>
        <end position="166"/>
    </location>
</feature>
<evidence type="ECO:0000313" key="4">
    <source>
        <dbReference type="Proteomes" id="UP000722336"/>
    </source>
</evidence>
<evidence type="ECO:0000313" key="3">
    <source>
        <dbReference type="EMBL" id="MBV7256453.1"/>
    </source>
</evidence>
<feature type="domain" description="Acyltransferase 3" evidence="2">
    <location>
        <begin position="13"/>
        <end position="333"/>
    </location>
</feature>
<dbReference type="Proteomes" id="UP000722336">
    <property type="component" value="Unassembled WGS sequence"/>
</dbReference>
<sequence>MTSIAARSSIDQLTSLRGIAAWFVVFYHLRRFLVPYLPETLINVVSYGNLAVDMFFVLSGFVIYLNYCDRVSISFQSMRSFMKKRFARIYPLHAFILLIYGAYGLSAHLYGSEFTSSYQPGYFIASIFLVQNWGFLNQLAWNVPAWSISVEFAAYLLFPFLLAMLALHRRSNIIIFALIIFMMTLLYLSFWWLDADFAGGIPWTGIPRCLTQFSIGMCLSEFYRRGLMTSKSSVPALVLVISCVLALSVQPETPVVPLLWCAIIWWMCGWQHTNWLQWKPLVYIGEVSYATYLSHYLLLTLTKLVFVDASGIMSEMEIIFYLVAVAISSVLLYHFVERPAQSKLLSYGRTSAIPRPGESRT</sequence>
<name>A0ABS6SDG8_9SPHN</name>
<dbReference type="GO" id="GO:0016746">
    <property type="term" value="F:acyltransferase activity"/>
    <property type="evidence" value="ECO:0007669"/>
    <property type="project" value="UniProtKB-KW"/>
</dbReference>
<feature type="transmembrane region" description="Helical" evidence="1">
    <location>
        <begin position="318"/>
        <end position="336"/>
    </location>
</feature>
<dbReference type="RefSeq" id="WP_218445094.1">
    <property type="nucleotide sequence ID" value="NZ_JAGSPA010000002.1"/>
</dbReference>
<feature type="transmembrane region" description="Helical" evidence="1">
    <location>
        <begin position="50"/>
        <end position="68"/>
    </location>
</feature>
<dbReference type="EMBL" id="JAGSPA010000002">
    <property type="protein sequence ID" value="MBV7256453.1"/>
    <property type="molecule type" value="Genomic_DNA"/>
</dbReference>
<keyword evidence="1" id="KW-0812">Transmembrane</keyword>
<reference evidence="3 4" key="1">
    <citation type="submission" date="2021-04" db="EMBL/GenBank/DDBJ databases">
        <authorList>
            <person name="Pira H."/>
            <person name="Risdian C."/>
            <person name="Wink J."/>
        </authorList>
    </citation>
    <scope>NUCLEOTIDE SEQUENCE [LARGE SCALE GENOMIC DNA]</scope>
    <source>
        <strain evidence="3 4">WHA3</strain>
    </source>
</reference>
<feature type="transmembrane region" description="Helical" evidence="1">
    <location>
        <begin position="287"/>
        <end position="306"/>
    </location>
</feature>
<feature type="transmembrane region" description="Helical" evidence="1">
    <location>
        <begin position="173"/>
        <end position="193"/>
    </location>
</feature>
<evidence type="ECO:0000259" key="2">
    <source>
        <dbReference type="Pfam" id="PF01757"/>
    </source>
</evidence>
<organism evidence="3 4">
    <name type="scientific">Pacificimonas pallii</name>
    <dbReference type="NCBI Taxonomy" id="2827236"/>
    <lineage>
        <taxon>Bacteria</taxon>
        <taxon>Pseudomonadati</taxon>
        <taxon>Pseudomonadota</taxon>
        <taxon>Alphaproteobacteria</taxon>
        <taxon>Sphingomonadales</taxon>
        <taxon>Sphingosinicellaceae</taxon>
        <taxon>Pacificimonas</taxon>
    </lineage>
</organism>
<keyword evidence="3" id="KW-0808">Transferase</keyword>
<dbReference type="InterPro" id="IPR002656">
    <property type="entry name" value="Acyl_transf_3_dom"/>
</dbReference>
<protein>
    <submittedName>
        <fullName evidence="3">Acyltransferase</fullName>
    </submittedName>
</protein>
<dbReference type="PANTHER" id="PTHR23028:SF53">
    <property type="entry name" value="ACYL_TRANSF_3 DOMAIN-CONTAINING PROTEIN"/>
    <property type="match status" value="1"/>
</dbReference>
<keyword evidence="3" id="KW-0012">Acyltransferase</keyword>
<gene>
    <name evidence="3" type="ORF">KCG44_06595</name>
</gene>
<comment type="caution">
    <text evidence="3">The sequence shown here is derived from an EMBL/GenBank/DDBJ whole genome shotgun (WGS) entry which is preliminary data.</text>
</comment>